<feature type="region of interest" description="Disordered" evidence="1">
    <location>
        <begin position="86"/>
        <end position="131"/>
    </location>
</feature>
<keyword evidence="3" id="KW-1185">Reference proteome</keyword>
<name>A0A511M7Q9_9NOCA</name>
<organism evidence="2 3">
    <name type="scientific">Nocardia ninae NBRC 108245</name>
    <dbReference type="NCBI Taxonomy" id="1210091"/>
    <lineage>
        <taxon>Bacteria</taxon>
        <taxon>Bacillati</taxon>
        <taxon>Actinomycetota</taxon>
        <taxon>Actinomycetes</taxon>
        <taxon>Mycobacteriales</taxon>
        <taxon>Nocardiaceae</taxon>
        <taxon>Nocardia</taxon>
    </lineage>
</organism>
<feature type="region of interest" description="Disordered" evidence="1">
    <location>
        <begin position="1"/>
        <end position="38"/>
    </location>
</feature>
<evidence type="ECO:0000256" key="1">
    <source>
        <dbReference type="SAM" id="MobiDB-lite"/>
    </source>
</evidence>
<dbReference type="EMBL" id="BJXA01000004">
    <property type="protein sequence ID" value="GEM36621.1"/>
    <property type="molecule type" value="Genomic_DNA"/>
</dbReference>
<gene>
    <name evidence="2" type="ORF">NN4_11400</name>
</gene>
<protein>
    <submittedName>
        <fullName evidence="2">Uncharacterized protein</fullName>
    </submittedName>
</protein>
<dbReference type="Proteomes" id="UP000321424">
    <property type="component" value="Unassembled WGS sequence"/>
</dbReference>
<reference evidence="2 3" key="1">
    <citation type="submission" date="2019-07" db="EMBL/GenBank/DDBJ databases">
        <title>Whole genome shotgun sequence of Nocardia ninae NBRC 108245.</title>
        <authorList>
            <person name="Hosoyama A."/>
            <person name="Uohara A."/>
            <person name="Ohji S."/>
            <person name="Ichikawa N."/>
        </authorList>
    </citation>
    <scope>NUCLEOTIDE SEQUENCE [LARGE SCALE GENOMIC DNA]</scope>
    <source>
        <strain evidence="2 3">NBRC 108245</strain>
    </source>
</reference>
<dbReference type="AlphaFoldDB" id="A0A511M7Q9"/>
<accession>A0A511M7Q9</accession>
<sequence>MGRVTTPVGGSRGPRGGQQSRPTGRGEDATLGDITTRRYRTSSKLRCATDRRVCCGQEKPAPHLQWAEDPQTLGYSYRYFGTTTRRAARQAERTATGRRGIASGREDPPDAPLQRVVSVSRRDFSANEIQV</sequence>
<evidence type="ECO:0000313" key="2">
    <source>
        <dbReference type="EMBL" id="GEM36621.1"/>
    </source>
</evidence>
<evidence type="ECO:0000313" key="3">
    <source>
        <dbReference type="Proteomes" id="UP000321424"/>
    </source>
</evidence>
<proteinExistence type="predicted"/>
<comment type="caution">
    <text evidence="2">The sequence shown here is derived from an EMBL/GenBank/DDBJ whole genome shotgun (WGS) entry which is preliminary data.</text>
</comment>